<sequence length="270" mass="30613">MCGRYAIFTEEENAELREIINSINERYKDETAKENLAYDQLSQMQEPSCTNTSKVQSKGNSAYTQLSLFPEEPVSNNIYQVPSPMKTGEIFPTNIVPVITGVSGSKKIADLFKWGFPNYRQNSGVIINARSETLSEKPTFRKLLKNNRCLVPASGFYEWKTIENRKEKYLIRSVPDKLMYFAGLYNSFIDKNGIPFTSFVIITTEANSQMSQIHTRMPVILSSAKAMSWINGITPESANNSYISTNTFDTDILSLLKPYDKFISIEKLAI</sequence>
<dbReference type="GO" id="GO:0006508">
    <property type="term" value="P:proteolysis"/>
    <property type="evidence" value="ECO:0007669"/>
    <property type="project" value="UniProtKB-KW"/>
</dbReference>
<dbReference type="Pfam" id="PF02586">
    <property type="entry name" value="SRAP"/>
    <property type="match status" value="1"/>
</dbReference>
<name>A0A4U7JM80_9FIRM</name>
<evidence type="ECO:0000313" key="9">
    <source>
        <dbReference type="EMBL" id="QNU65457.1"/>
    </source>
</evidence>
<dbReference type="PANTHER" id="PTHR13604:SF0">
    <property type="entry name" value="ABASIC SITE PROCESSING PROTEIN HMCES"/>
    <property type="match status" value="1"/>
</dbReference>
<keyword evidence="2 8" id="KW-0645">Protease</keyword>
<keyword evidence="10" id="KW-1185">Reference proteome</keyword>
<dbReference type="Gene3D" id="3.90.1680.10">
    <property type="entry name" value="SOS response associated peptidase-like"/>
    <property type="match status" value="1"/>
</dbReference>
<dbReference type="GO" id="GO:0106300">
    <property type="term" value="P:protein-DNA covalent cross-linking repair"/>
    <property type="evidence" value="ECO:0007669"/>
    <property type="project" value="InterPro"/>
</dbReference>
<evidence type="ECO:0000256" key="8">
    <source>
        <dbReference type="RuleBase" id="RU364100"/>
    </source>
</evidence>
<evidence type="ECO:0000256" key="4">
    <source>
        <dbReference type="ARBA" id="ARBA00022801"/>
    </source>
</evidence>
<dbReference type="InterPro" id="IPR036590">
    <property type="entry name" value="SRAP-like"/>
</dbReference>
<dbReference type="SUPFAM" id="SSF143081">
    <property type="entry name" value="BB1717-like"/>
    <property type="match status" value="1"/>
</dbReference>
<keyword evidence="5" id="KW-0190">Covalent protein-DNA linkage</keyword>
<keyword evidence="6" id="KW-0238">DNA-binding</keyword>
<dbReference type="GO" id="GO:0003697">
    <property type="term" value="F:single-stranded DNA binding"/>
    <property type="evidence" value="ECO:0007669"/>
    <property type="project" value="InterPro"/>
</dbReference>
<gene>
    <name evidence="9" type="ORF">EHE19_010995</name>
</gene>
<dbReference type="EC" id="3.4.-.-" evidence="8"/>
<evidence type="ECO:0000256" key="5">
    <source>
        <dbReference type="ARBA" id="ARBA00023124"/>
    </source>
</evidence>
<evidence type="ECO:0000256" key="3">
    <source>
        <dbReference type="ARBA" id="ARBA00022763"/>
    </source>
</evidence>
<keyword evidence="4 8" id="KW-0378">Hydrolase</keyword>
<reference evidence="9 10" key="1">
    <citation type="submission" date="2020-09" db="EMBL/GenBank/DDBJ databases">
        <title>Characterization and genome sequencing of Ruminiclostridium sp. nov. MA18.</title>
        <authorList>
            <person name="Rettenmaier R."/>
            <person name="Kowollik M.-L."/>
            <person name="Liebl W."/>
            <person name="Zverlov V."/>
        </authorList>
    </citation>
    <scope>NUCLEOTIDE SEQUENCE [LARGE SCALE GENOMIC DNA]</scope>
    <source>
        <strain evidence="9 10">MA18</strain>
    </source>
</reference>
<evidence type="ECO:0000256" key="7">
    <source>
        <dbReference type="ARBA" id="ARBA00023239"/>
    </source>
</evidence>
<dbReference type="InterPro" id="IPR003738">
    <property type="entry name" value="SRAP"/>
</dbReference>
<dbReference type="AlphaFoldDB" id="A0A4U7JM80"/>
<accession>A0A4U7JM80</accession>
<organism evidence="9 10">
    <name type="scientific">Ruminiclostridium herbifermentans</name>
    <dbReference type="NCBI Taxonomy" id="2488810"/>
    <lineage>
        <taxon>Bacteria</taxon>
        <taxon>Bacillati</taxon>
        <taxon>Bacillota</taxon>
        <taxon>Clostridia</taxon>
        <taxon>Eubacteriales</taxon>
        <taxon>Oscillospiraceae</taxon>
        <taxon>Ruminiclostridium</taxon>
    </lineage>
</organism>
<dbReference type="GO" id="GO:0016829">
    <property type="term" value="F:lyase activity"/>
    <property type="evidence" value="ECO:0007669"/>
    <property type="project" value="UniProtKB-KW"/>
</dbReference>
<dbReference type="RefSeq" id="WP_137695896.1">
    <property type="nucleotide sequence ID" value="NZ_CP061336.1"/>
</dbReference>
<dbReference type="PANTHER" id="PTHR13604">
    <property type="entry name" value="DC12-RELATED"/>
    <property type="match status" value="1"/>
</dbReference>
<dbReference type="GO" id="GO:0008233">
    <property type="term" value="F:peptidase activity"/>
    <property type="evidence" value="ECO:0007669"/>
    <property type="project" value="UniProtKB-KW"/>
</dbReference>
<comment type="similarity">
    <text evidence="1 8">Belongs to the SOS response-associated peptidase family.</text>
</comment>
<proteinExistence type="inferred from homology"/>
<dbReference type="KEGG" id="rher:EHE19_010995"/>
<evidence type="ECO:0000256" key="6">
    <source>
        <dbReference type="ARBA" id="ARBA00023125"/>
    </source>
</evidence>
<protein>
    <recommendedName>
        <fullName evidence="8">Abasic site processing protein</fullName>
        <ecNumber evidence="8">3.4.-.-</ecNumber>
    </recommendedName>
</protein>
<dbReference type="Proteomes" id="UP000306409">
    <property type="component" value="Chromosome"/>
</dbReference>
<evidence type="ECO:0000256" key="1">
    <source>
        <dbReference type="ARBA" id="ARBA00008136"/>
    </source>
</evidence>
<dbReference type="OrthoDB" id="9782620at2"/>
<evidence type="ECO:0000256" key="2">
    <source>
        <dbReference type="ARBA" id="ARBA00022670"/>
    </source>
</evidence>
<dbReference type="EMBL" id="CP061336">
    <property type="protein sequence ID" value="QNU65457.1"/>
    <property type="molecule type" value="Genomic_DNA"/>
</dbReference>
<keyword evidence="7" id="KW-0456">Lyase</keyword>
<keyword evidence="3" id="KW-0227">DNA damage</keyword>
<evidence type="ECO:0000313" key="10">
    <source>
        <dbReference type="Proteomes" id="UP000306409"/>
    </source>
</evidence>